<dbReference type="Pfam" id="PF07690">
    <property type="entry name" value="MFS_1"/>
    <property type="match status" value="1"/>
</dbReference>
<dbReference type="OrthoDB" id="9794076at2"/>
<comment type="function">
    <text evidence="23">Lysosomal dipeptide uniporter that selectively exports lysine, arginine or histidine-containing dipeptides with a net positive charge from the lysosome lumen into the cytosol. Could play a role in a specific type of protein O-glycosylation indirectly regulating macrophages migration and tissue invasion. Also essential for liver homeostasis.</text>
</comment>
<dbReference type="Gene3D" id="1.20.1250.20">
    <property type="entry name" value="MFS general substrate transporter like domains"/>
    <property type="match status" value="2"/>
</dbReference>
<accession>A0A1X6YKB1</accession>
<feature type="transmembrane region" description="Helical" evidence="25">
    <location>
        <begin position="343"/>
        <end position="366"/>
    </location>
</feature>
<keyword evidence="5 25" id="KW-1133">Transmembrane helix</keyword>
<dbReference type="InterPro" id="IPR052187">
    <property type="entry name" value="MFSD1"/>
</dbReference>
<feature type="domain" description="Major facilitator superfamily (MFS) profile" evidence="26">
    <location>
        <begin position="11"/>
        <end position="399"/>
    </location>
</feature>
<feature type="transmembrane region" description="Helical" evidence="25">
    <location>
        <begin position="372"/>
        <end position="392"/>
    </location>
</feature>
<feature type="transmembrane region" description="Helical" evidence="25">
    <location>
        <begin position="169"/>
        <end position="188"/>
    </location>
</feature>
<dbReference type="GO" id="GO:0005765">
    <property type="term" value="C:lysosomal membrane"/>
    <property type="evidence" value="ECO:0007669"/>
    <property type="project" value="UniProtKB-SubCell"/>
</dbReference>
<evidence type="ECO:0000256" key="17">
    <source>
        <dbReference type="ARBA" id="ARBA00044903"/>
    </source>
</evidence>
<comment type="catalytic activity">
    <reaction evidence="15">
        <text>L-arginyl-L-alpha-amino acid(out) = L-arginyl-L-alpha-amino acid(in)</text>
        <dbReference type="Rhea" id="RHEA:79371"/>
        <dbReference type="ChEBI" id="CHEBI:84315"/>
    </reaction>
</comment>
<evidence type="ECO:0000256" key="3">
    <source>
        <dbReference type="ARBA" id="ARBA00022448"/>
    </source>
</evidence>
<comment type="catalytic activity">
    <reaction evidence="17">
        <text>L-arginyl-glycine(out) = L-arginyl-glycine(in)</text>
        <dbReference type="Rhea" id="RHEA:79391"/>
        <dbReference type="ChEBI" id="CHEBI:229955"/>
    </reaction>
</comment>
<comment type="catalytic activity">
    <reaction evidence="8">
        <text>L-lysyl-L-alanine(out) = L-lysyl-L-alanine(in)</text>
        <dbReference type="Rhea" id="RHEA:79399"/>
        <dbReference type="ChEBI" id="CHEBI:229954"/>
    </reaction>
</comment>
<keyword evidence="7" id="KW-0458">Lysosome</keyword>
<evidence type="ECO:0000256" key="8">
    <source>
        <dbReference type="ARBA" id="ARBA00044876"/>
    </source>
</evidence>
<dbReference type="PROSITE" id="PS50850">
    <property type="entry name" value="MFS"/>
    <property type="match status" value="1"/>
</dbReference>
<comment type="catalytic activity">
    <reaction evidence="20">
        <text>L-lysyl-glycine(out) = L-lysyl-glycine(in)</text>
        <dbReference type="Rhea" id="RHEA:79407"/>
        <dbReference type="ChEBI" id="CHEBI:191202"/>
    </reaction>
</comment>
<evidence type="ECO:0000256" key="12">
    <source>
        <dbReference type="ARBA" id="ARBA00044891"/>
    </source>
</evidence>
<feature type="transmembrane region" description="Helical" evidence="25">
    <location>
        <begin position="50"/>
        <end position="72"/>
    </location>
</feature>
<comment type="catalytic activity">
    <reaction evidence="11">
        <text>L-alpha-aminoacyl-L-histidine(out) = L-alpha-aminoacyl-L-histidine(in)</text>
        <dbReference type="Rhea" id="RHEA:79375"/>
        <dbReference type="ChEBI" id="CHEBI:229967"/>
    </reaction>
</comment>
<dbReference type="InterPro" id="IPR020846">
    <property type="entry name" value="MFS_dom"/>
</dbReference>
<dbReference type="Proteomes" id="UP000193963">
    <property type="component" value="Unassembled WGS sequence"/>
</dbReference>
<evidence type="ECO:0000313" key="28">
    <source>
        <dbReference type="Proteomes" id="UP000193963"/>
    </source>
</evidence>
<evidence type="ECO:0000256" key="14">
    <source>
        <dbReference type="ARBA" id="ARBA00044898"/>
    </source>
</evidence>
<feature type="transmembrane region" description="Helical" evidence="25">
    <location>
        <begin position="256"/>
        <end position="274"/>
    </location>
</feature>
<evidence type="ECO:0000256" key="24">
    <source>
        <dbReference type="ARBA" id="ARBA00046376"/>
    </source>
</evidence>
<comment type="catalytic activity">
    <reaction evidence="9">
        <text>L-histidyl-glycine(out) = L-histidyl-glycine(in)</text>
        <dbReference type="Rhea" id="RHEA:79395"/>
        <dbReference type="ChEBI" id="CHEBI:229957"/>
    </reaction>
</comment>
<keyword evidence="4 25" id="KW-0812">Transmembrane</keyword>
<evidence type="ECO:0000256" key="5">
    <source>
        <dbReference type="ARBA" id="ARBA00022989"/>
    </source>
</evidence>
<evidence type="ECO:0000256" key="18">
    <source>
        <dbReference type="ARBA" id="ARBA00044912"/>
    </source>
</evidence>
<dbReference type="InterPro" id="IPR011701">
    <property type="entry name" value="MFS"/>
</dbReference>
<evidence type="ECO:0000259" key="26">
    <source>
        <dbReference type="PROSITE" id="PS50850"/>
    </source>
</evidence>
<comment type="catalytic activity">
    <reaction evidence="10">
        <text>L-alpha-aminoacyl-L-arginine(out) = L-alpha-aminoacyl-L-arginine(in)</text>
        <dbReference type="Rhea" id="RHEA:79367"/>
        <dbReference type="ChEBI" id="CHEBI:229968"/>
    </reaction>
</comment>
<comment type="catalytic activity">
    <reaction evidence="19">
        <text>L-alanyl-L-lysine(out) = L-alanyl-L-lysine(in)</text>
        <dbReference type="Rhea" id="RHEA:79415"/>
        <dbReference type="ChEBI" id="CHEBI:192470"/>
    </reaction>
</comment>
<comment type="similarity">
    <text evidence="2">Belongs to the major facilitator superfamily.</text>
</comment>
<dbReference type="PANTHER" id="PTHR23512:SF3">
    <property type="entry name" value="MAJOR FACILITATOR SUPERFAMILY DOMAIN-CONTAINING PROTEIN 1"/>
    <property type="match status" value="1"/>
</dbReference>
<evidence type="ECO:0000256" key="21">
    <source>
        <dbReference type="ARBA" id="ARBA00044985"/>
    </source>
</evidence>
<keyword evidence="3" id="KW-0813">Transport</keyword>
<evidence type="ECO:0000313" key="27">
    <source>
        <dbReference type="EMBL" id="SLN23931.1"/>
    </source>
</evidence>
<evidence type="ECO:0000256" key="25">
    <source>
        <dbReference type="SAM" id="Phobius"/>
    </source>
</evidence>
<comment type="catalytic activity">
    <reaction evidence="18">
        <text>L-histidyl-L-alpha-amino acid(out) = L-histidyl-L-alpha-amino acid(in)</text>
        <dbReference type="Rhea" id="RHEA:79379"/>
        <dbReference type="ChEBI" id="CHEBI:229964"/>
    </reaction>
</comment>
<evidence type="ECO:0000256" key="23">
    <source>
        <dbReference type="ARBA" id="ARBA00045709"/>
    </source>
</evidence>
<name>A0A1X6YKB1_9RHOB</name>
<feature type="transmembrane region" description="Helical" evidence="25">
    <location>
        <begin position="310"/>
        <end position="331"/>
    </location>
</feature>
<comment type="catalytic activity">
    <reaction evidence="12">
        <text>L-lysyl-L-alpha-amino acid(out) = L-lysyl-L-alpha-amino acid(in)</text>
        <dbReference type="Rhea" id="RHEA:79387"/>
        <dbReference type="ChEBI" id="CHEBI:229965"/>
    </reaction>
</comment>
<dbReference type="PANTHER" id="PTHR23512">
    <property type="entry name" value="MAJOR FACILITATOR SUPERFAMILY DOMAIN-CONTAINING PROTEIN 1"/>
    <property type="match status" value="1"/>
</dbReference>
<dbReference type="GO" id="GO:0022857">
    <property type="term" value="F:transmembrane transporter activity"/>
    <property type="evidence" value="ECO:0007669"/>
    <property type="project" value="InterPro"/>
</dbReference>
<feature type="transmembrane region" description="Helical" evidence="25">
    <location>
        <begin position="283"/>
        <end position="304"/>
    </location>
</feature>
<evidence type="ECO:0000256" key="20">
    <source>
        <dbReference type="ARBA" id="ARBA00044924"/>
    </source>
</evidence>
<comment type="catalytic activity">
    <reaction evidence="16">
        <text>L-lysyl-L-lysine(out) = L-lysyl-L-lysine(in)</text>
        <dbReference type="Rhea" id="RHEA:79403"/>
        <dbReference type="ChEBI" id="CHEBI:229956"/>
    </reaction>
</comment>
<proteinExistence type="inferred from homology"/>
<comment type="catalytic activity">
    <reaction evidence="13">
        <text>L-alpha-aminoacyl-L-lysine(out) = L-alpha-aminoacyl-L-lysine(in)</text>
        <dbReference type="Rhea" id="RHEA:79383"/>
        <dbReference type="ChEBI" id="CHEBI:229966"/>
    </reaction>
</comment>
<feature type="transmembrane region" description="Helical" evidence="25">
    <location>
        <begin position="79"/>
        <end position="97"/>
    </location>
</feature>
<evidence type="ECO:0000256" key="15">
    <source>
        <dbReference type="ARBA" id="ARBA00044899"/>
    </source>
</evidence>
<evidence type="ECO:0000256" key="7">
    <source>
        <dbReference type="ARBA" id="ARBA00023228"/>
    </source>
</evidence>
<dbReference type="InterPro" id="IPR036259">
    <property type="entry name" value="MFS_trans_sf"/>
</dbReference>
<evidence type="ECO:0000256" key="4">
    <source>
        <dbReference type="ARBA" id="ARBA00022692"/>
    </source>
</evidence>
<evidence type="ECO:0000256" key="10">
    <source>
        <dbReference type="ARBA" id="ARBA00044881"/>
    </source>
</evidence>
<sequence>MISGDRARAGAWAALIVAGLFYLYEFVARISPSLAPVQIATHFGLGSGRFSTLSSLFFWIYAPMQIVVGLALDRFGARRLVLPAIACCAGGMALFAAGDSAVLAGAGRLLTGFGASFAFVGALYVVNHRFPPARFALLSGVVNALGMLGTAIGAVWLSELVAVAGWRPVFTWTAMAGGVLFLLALVALHDGGDAPERTPGAHPLAPLKPLLRDHRIWLVALTGALFYMPINVYGGLWGKAEIQADRGLADAAAELAVSMIFWGMAAGSIAAGWLSDLLGHRKWLLSGAIVLTALFYGLALFLPGLPLGPLAVLLFLAGLTNGAQMLTFAMAKEGHPQEVSGTLIAVVNMVGIGGALVFQPLLGWLIDLAGGAFGPAMLVIPGAVLAAGLLSLTITEERHPDHAA</sequence>
<evidence type="ECO:0000256" key="2">
    <source>
        <dbReference type="ARBA" id="ARBA00008335"/>
    </source>
</evidence>
<evidence type="ECO:0000256" key="6">
    <source>
        <dbReference type="ARBA" id="ARBA00023136"/>
    </source>
</evidence>
<evidence type="ECO:0000256" key="22">
    <source>
        <dbReference type="ARBA" id="ARBA00045018"/>
    </source>
</evidence>
<feature type="transmembrane region" description="Helical" evidence="25">
    <location>
        <begin position="12"/>
        <end position="30"/>
    </location>
</feature>
<comment type="catalytic activity">
    <reaction evidence="14">
        <text>L-aspartyl-L-lysine(out) = L-aspartyl-L-lysine(in)</text>
        <dbReference type="Rhea" id="RHEA:79411"/>
        <dbReference type="ChEBI" id="CHEBI:229953"/>
    </reaction>
</comment>
<organism evidence="27 28">
    <name type="scientific">Pseudooceanicola marinus</name>
    <dbReference type="NCBI Taxonomy" id="396013"/>
    <lineage>
        <taxon>Bacteria</taxon>
        <taxon>Pseudomonadati</taxon>
        <taxon>Pseudomonadota</taxon>
        <taxon>Alphaproteobacteria</taxon>
        <taxon>Rhodobacterales</taxon>
        <taxon>Paracoccaceae</taxon>
        <taxon>Pseudooceanicola</taxon>
    </lineage>
</organism>
<feature type="transmembrane region" description="Helical" evidence="25">
    <location>
        <begin position="109"/>
        <end position="126"/>
    </location>
</feature>
<feature type="transmembrane region" description="Helical" evidence="25">
    <location>
        <begin position="135"/>
        <end position="157"/>
    </location>
</feature>
<gene>
    <name evidence="27" type="primary">sauU_1</name>
    <name evidence="27" type="ORF">PSM7751_00789</name>
</gene>
<evidence type="ECO:0000256" key="9">
    <source>
        <dbReference type="ARBA" id="ARBA00044878"/>
    </source>
</evidence>
<feature type="transmembrane region" description="Helical" evidence="25">
    <location>
        <begin position="216"/>
        <end position="236"/>
    </location>
</feature>
<dbReference type="SUPFAM" id="SSF103473">
    <property type="entry name" value="MFS general substrate transporter"/>
    <property type="match status" value="1"/>
</dbReference>
<dbReference type="RefSeq" id="WP_085886712.1">
    <property type="nucleotide sequence ID" value="NZ_FWFN01000002.1"/>
</dbReference>
<reference evidence="27 28" key="1">
    <citation type="submission" date="2017-03" db="EMBL/GenBank/DDBJ databases">
        <authorList>
            <person name="Afonso C.L."/>
            <person name="Miller P.J."/>
            <person name="Scott M.A."/>
            <person name="Spackman E."/>
            <person name="Goraichik I."/>
            <person name="Dimitrov K.M."/>
            <person name="Suarez D.L."/>
            <person name="Swayne D.E."/>
        </authorList>
    </citation>
    <scope>NUCLEOTIDE SEQUENCE [LARGE SCALE GENOMIC DNA]</scope>
    <source>
        <strain evidence="27 28">CECT 7751</strain>
    </source>
</reference>
<keyword evidence="6 25" id="KW-0472">Membrane</keyword>
<evidence type="ECO:0000256" key="13">
    <source>
        <dbReference type="ARBA" id="ARBA00044893"/>
    </source>
</evidence>
<comment type="subunit">
    <text evidence="24">Homodimer. Interacts with lysosomal protein GLMP (via lumenal domain); the interaction starts while both proteins are still in the endoplasmic reticulum and is required for stabilization of MFSD1 in lysosomes but has no direct effect on its targeting to lysosomes or transporter activity.</text>
</comment>
<protein>
    <recommendedName>
        <fullName evidence="21">Lysosomal dipeptide transporter MFSD1</fullName>
    </recommendedName>
    <alternativeName>
        <fullName evidence="22">Major facilitator superfamily domain-containing protein 1</fullName>
    </alternativeName>
</protein>
<evidence type="ECO:0000256" key="16">
    <source>
        <dbReference type="ARBA" id="ARBA00044900"/>
    </source>
</evidence>
<keyword evidence="28" id="KW-1185">Reference proteome</keyword>
<dbReference type="AlphaFoldDB" id="A0A1X6YKB1"/>
<dbReference type="EMBL" id="FWFN01000002">
    <property type="protein sequence ID" value="SLN23931.1"/>
    <property type="molecule type" value="Genomic_DNA"/>
</dbReference>
<evidence type="ECO:0000256" key="1">
    <source>
        <dbReference type="ARBA" id="ARBA00004155"/>
    </source>
</evidence>
<evidence type="ECO:0000256" key="19">
    <source>
        <dbReference type="ARBA" id="ARBA00044919"/>
    </source>
</evidence>
<comment type="subcellular location">
    <subcellularLocation>
        <location evidence="1">Lysosome membrane</location>
        <topology evidence="1">Multi-pass membrane protein</topology>
    </subcellularLocation>
</comment>
<evidence type="ECO:0000256" key="11">
    <source>
        <dbReference type="ARBA" id="ARBA00044884"/>
    </source>
</evidence>